<dbReference type="Proteomes" id="UP000535182">
    <property type="component" value="Unassembled WGS sequence"/>
</dbReference>
<gene>
    <name evidence="6" type="ORF">HDF14_000207</name>
</gene>
<dbReference type="Gene3D" id="2.40.170.20">
    <property type="entry name" value="TonB-dependent receptor, beta-barrel domain"/>
    <property type="match status" value="1"/>
</dbReference>
<keyword evidence="3" id="KW-0998">Cell outer membrane</keyword>
<keyword evidence="2" id="KW-0472">Membrane</keyword>
<evidence type="ECO:0000313" key="7">
    <source>
        <dbReference type="Proteomes" id="UP000535182"/>
    </source>
</evidence>
<reference evidence="6 7" key="1">
    <citation type="submission" date="2020-08" db="EMBL/GenBank/DDBJ databases">
        <title>Genomic Encyclopedia of Type Strains, Phase IV (KMG-V): Genome sequencing to study the core and pangenomes of soil and plant-associated prokaryotes.</title>
        <authorList>
            <person name="Whitman W."/>
        </authorList>
    </citation>
    <scope>NUCLEOTIDE SEQUENCE [LARGE SCALE GENOMIC DNA]</scope>
    <source>
        <strain evidence="6 7">X5P2</strain>
    </source>
</reference>
<dbReference type="EMBL" id="JACHEB010000001">
    <property type="protein sequence ID" value="MBB5326613.1"/>
    <property type="molecule type" value="Genomic_DNA"/>
</dbReference>
<dbReference type="AlphaFoldDB" id="A0A9X0QAC8"/>
<accession>A0A9X0QAC8</accession>
<dbReference type="InterPro" id="IPR008969">
    <property type="entry name" value="CarboxyPept-like_regulatory"/>
</dbReference>
<dbReference type="InterPro" id="IPR036942">
    <property type="entry name" value="Beta-barrel_TonB_sf"/>
</dbReference>
<comment type="subcellular location">
    <subcellularLocation>
        <location evidence="1">Cell outer membrane</location>
    </subcellularLocation>
</comment>
<feature type="chain" id="PRO_5040758836" description="TonB-dependent transporter Oar-like beta-barrel domain-containing protein" evidence="4">
    <location>
        <begin position="22"/>
        <end position="1153"/>
    </location>
</feature>
<dbReference type="Gene3D" id="2.60.40.1120">
    <property type="entry name" value="Carboxypeptidase-like, regulatory domain"/>
    <property type="match status" value="1"/>
</dbReference>
<protein>
    <recommendedName>
        <fullName evidence="5">TonB-dependent transporter Oar-like beta-barrel domain-containing protein</fullName>
    </recommendedName>
</protein>
<evidence type="ECO:0000256" key="3">
    <source>
        <dbReference type="ARBA" id="ARBA00023237"/>
    </source>
</evidence>
<comment type="caution">
    <text evidence="6">The sequence shown here is derived from an EMBL/GenBank/DDBJ whole genome shotgun (WGS) entry which is preliminary data.</text>
</comment>
<evidence type="ECO:0000259" key="5">
    <source>
        <dbReference type="Pfam" id="PF25183"/>
    </source>
</evidence>
<proteinExistence type="predicted"/>
<sequence>MRARIALCSFFMFLICTFAHGQDISAKITGTVTDASGAVVAGAEVTAREISRGTTYDTRTSASGSYYLSPLPVGQYTLKITAQGFSSSERSAITLDQAQTARIDIALTVGQASQTVEVTGAPPLLQTDASYLGTVLDAHANVTLPLATRNYQQLTLLTPGAITTNPSGFTGPQSSFQGGRPYINGNREQTNNYILDGMDNNQIDNNEVAFSPSVDAIQEFNLISQNAPASYGNYLGGVVSVTIKSGSNQFHGDAFEFIRNDVFNANTWANGLTRGNPFVPAQNGLPAQNNPDGTGFKPKLRWNEFGGSIGGPIIKDKLFFFVDYQGSRFDQPATAAPFTVMTTAERKGDFSALCTAGFNAQGVCTNLAQQLYDPHSAGSPTGRVPFLNNQITGNISPAAANILNSPLYPQPINGNLTNNQINLTSSSTNTDQGDVKIDWVASQKDHVYGRYSQQRISAPTNNGLLLQGDSLNTYPLYNGVIDYSHSFSATLLNNFRLGASYFPVTFSNTNPTGENLPSTFGIAGAAPGQTFLPQMLFAGAFNASDFGNNNLVQQFHDTVAQIEDTVTLIHGKHTFNFGFEGYRYITNILYVGNSGLAGQITFNGSFTGNPGVVIRGANGTTSTPSGLAEADFLLGLPQNVAVGNGTDHSLRNNLYAGFATDDWHPLSNLTINLGLRYEVINPRSDAHNQETNYGLFTGNVEIAGMNGNSSSLYNQYNGPTNFQPRIGFSWQPNGDKAMVVRGAYGISNFSETTGAGNLLFQNPPFAVQPNVTNAGGTVPLPSSTLDEGFSTLTAPGCTAALAIAQSPLCFANAGIHAYDPNNTRPAVSQQYNLTVQRQIGNSSTFSIGYVGQKTDHLMAISLINQKVLEANGNIAPSPYLNPTLQSLVGQARLTSSVGYSNYNALQTSFQQRLSHGLEFQANYTFAKCLGNTSGFFAQYGDGNGITQAGNNHFFFQNTYNPAADYGRCDQNLTNSFNGFVTYDLPFGRGRQFGSNIPRAADLVIGGWQANTILQFHDGFPFTAQATDNSGTTSGFARADCNGQPRNTPYQRSTLAGNPGYTWFDPSSVSQPTSGFGNCSVGSFTGPGLQAVDFSVSKSFHIVESQSLQFRAEAINALNHPILNAPNSSIGPSFGLVNASQGERNLQFALKYMF</sequence>
<evidence type="ECO:0000256" key="4">
    <source>
        <dbReference type="SAM" id="SignalP"/>
    </source>
</evidence>
<organism evidence="6 7">
    <name type="scientific">Tunturiibacter gelidiferens</name>
    <dbReference type="NCBI Taxonomy" id="3069689"/>
    <lineage>
        <taxon>Bacteria</taxon>
        <taxon>Pseudomonadati</taxon>
        <taxon>Acidobacteriota</taxon>
        <taxon>Terriglobia</taxon>
        <taxon>Terriglobales</taxon>
        <taxon>Acidobacteriaceae</taxon>
        <taxon>Tunturiibacter</taxon>
    </lineage>
</organism>
<dbReference type="Pfam" id="PF13620">
    <property type="entry name" value="CarboxypepD_reg"/>
    <property type="match status" value="1"/>
</dbReference>
<evidence type="ECO:0000256" key="2">
    <source>
        <dbReference type="ARBA" id="ARBA00023136"/>
    </source>
</evidence>
<keyword evidence="7" id="KW-1185">Reference proteome</keyword>
<keyword evidence="4" id="KW-0732">Signal</keyword>
<name>A0A9X0QAC8_9BACT</name>
<dbReference type="GO" id="GO:0009279">
    <property type="term" value="C:cell outer membrane"/>
    <property type="evidence" value="ECO:0007669"/>
    <property type="project" value="UniProtKB-SubCell"/>
</dbReference>
<dbReference type="InterPro" id="IPR057601">
    <property type="entry name" value="Oar-like_b-barrel"/>
</dbReference>
<dbReference type="SUPFAM" id="SSF56935">
    <property type="entry name" value="Porins"/>
    <property type="match status" value="1"/>
</dbReference>
<dbReference type="SUPFAM" id="SSF49464">
    <property type="entry name" value="Carboxypeptidase regulatory domain-like"/>
    <property type="match status" value="1"/>
</dbReference>
<dbReference type="RefSeq" id="WP_183972690.1">
    <property type="nucleotide sequence ID" value="NZ_JACHEB010000001.1"/>
</dbReference>
<evidence type="ECO:0000313" key="6">
    <source>
        <dbReference type="EMBL" id="MBB5326613.1"/>
    </source>
</evidence>
<evidence type="ECO:0000256" key="1">
    <source>
        <dbReference type="ARBA" id="ARBA00004442"/>
    </source>
</evidence>
<feature type="domain" description="TonB-dependent transporter Oar-like beta-barrel" evidence="5">
    <location>
        <begin position="242"/>
        <end position="1146"/>
    </location>
</feature>
<feature type="signal peptide" evidence="4">
    <location>
        <begin position="1"/>
        <end position="21"/>
    </location>
</feature>
<dbReference type="Pfam" id="PF25183">
    <property type="entry name" value="OMP_b-brl_4"/>
    <property type="match status" value="1"/>
</dbReference>